<dbReference type="PRINTS" id="PR00455">
    <property type="entry name" value="HTHTETR"/>
</dbReference>
<evidence type="ECO:0000313" key="7">
    <source>
        <dbReference type="Proteomes" id="UP000032233"/>
    </source>
</evidence>
<dbReference type="STRING" id="1429043.X474_06490"/>
<dbReference type="SUPFAM" id="SSF46689">
    <property type="entry name" value="Homeodomain-like"/>
    <property type="match status" value="1"/>
</dbReference>
<dbReference type="OrthoDB" id="9790413at2"/>
<protein>
    <recommendedName>
        <fullName evidence="5">HTH tetR-type domain-containing protein</fullName>
    </recommendedName>
</protein>
<accession>A0A0D2GJ00</accession>
<keyword evidence="7" id="KW-1185">Reference proteome</keyword>
<evidence type="ECO:0000256" key="3">
    <source>
        <dbReference type="ARBA" id="ARBA00023163"/>
    </source>
</evidence>
<dbReference type="InterPro" id="IPR050109">
    <property type="entry name" value="HTH-type_TetR-like_transc_reg"/>
</dbReference>
<organism evidence="6 7">
    <name type="scientific">Dethiosulfatarculus sandiegensis</name>
    <dbReference type="NCBI Taxonomy" id="1429043"/>
    <lineage>
        <taxon>Bacteria</taxon>
        <taxon>Pseudomonadati</taxon>
        <taxon>Thermodesulfobacteriota</taxon>
        <taxon>Desulfarculia</taxon>
        <taxon>Desulfarculales</taxon>
        <taxon>Desulfarculaceae</taxon>
        <taxon>Dethiosulfatarculus</taxon>
    </lineage>
</organism>
<dbReference type="Pfam" id="PF00440">
    <property type="entry name" value="TetR_N"/>
    <property type="match status" value="1"/>
</dbReference>
<dbReference type="Gene3D" id="1.10.357.10">
    <property type="entry name" value="Tetracycline Repressor, domain 2"/>
    <property type="match status" value="1"/>
</dbReference>
<proteinExistence type="predicted"/>
<dbReference type="PROSITE" id="PS01081">
    <property type="entry name" value="HTH_TETR_1"/>
    <property type="match status" value="1"/>
</dbReference>
<dbReference type="FunCoup" id="A0A0D2GJ00">
    <property type="interactions" value="155"/>
</dbReference>
<keyword evidence="1" id="KW-0805">Transcription regulation</keyword>
<gene>
    <name evidence="6" type="ORF">X474_06490</name>
</gene>
<feature type="DNA-binding region" description="H-T-H motif" evidence="4">
    <location>
        <begin position="25"/>
        <end position="44"/>
    </location>
</feature>
<dbReference type="GO" id="GO:0000976">
    <property type="term" value="F:transcription cis-regulatory region binding"/>
    <property type="evidence" value="ECO:0007669"/>
    <property type="project" value="TreeGrafter"/>
</dbReference>
<comment type="caution">
    <text evidence="6">The sequence shown here is derived from an EMBL/GenBank/DDBJ whole genome shotgun (WGS) entry which is preliminary data.</text>
</comment>
<dbReference type="InterPro" id="IPR023772">
    <property type="entry name" value="DNA-bd_HTH_TetR-type_CS"/>
</dbReference>
<name>A0A0D2GJ00_9BACT</name>
<evidence type="ECO:0000256" key="4">
    <source>
        <dbReference type="PROSITE-ProRule" id="PRU00335"/>
    </source>
</evidence>
<dbReference type="RefSeq" id="WP_044347433.1">
    <property type="nucleotide sequence ID" value="NZ_AZAC01000008.1"/>
</dbReference>
<dbReference type="Proteomes" id="UP000032233">
    <property type="component" value="Unassembled WGS sequence"/>
</dbReference>
<feature type="domain" description="HTH tetR-type" evidence="5">
    <location>
        <begin position="2"/>
        <end position="62"/>
    </location>
</feature>
<evidence type="ECO:0000256" key="2">
    <source>
        <dbReference type="ARBA" id="ARBA00023125"/>
    </source>
</evidence>
<keyword evidence="3" id="KW-0804">Transcription</keyword>
<keyword evidence="2 4" id="KW-0238">DNA-binding</keyword>
<dbReference type="InParanoid" id="A0A0D2GJ00"/>
<dbReference type="PROSITE" id="PS50977">
    <property type="entry name" value="HTH_TETR_2"/>
    <property type="match status" value="1"/>
</dbReference>
<dbReference type="PANTHER" id="PTHR30055:SF234">
    <property type="entry name" value="HTH-TYPE TRANSCRIPTIONAL REGULATOR BETI"/>
    <property type="match status" value="1"/>
</dbReference>
<dbReference type="AlphaFoldDB" id="A0A0D2GJ00"/>
<dbReference type="EMBL" id="AZAC01000008">
    <property type="protein sequence ID" value="KIX14787.1"/>
    <property type="molecule type" value="Genomic_DNA"/>
</dbReference>
<dbReference type="GO" id="GO:0003700">
    <property type="term" value="F:DNA-binding transcription factor activity"/>
    <property type="evidence" value="ECO:0007669"/>
    <property type="project" value="TreeGrafter"/>
</dbReference>
<evidence type="ECO:0000313" key="6">
    <source>
        <dbReference type="EMBL" id="KIX14787.1"/>
    </source>
</evidence>
<evidence type="ECO:0000259" key="5">
    <source>
        <dbReference type="PROSITE" id="PS50977"/>
    </source>
</evidence>
<dbReference type="PANTHER" id="PTHR30055">
    <property type="entry name" value="HTH-TYPE TRANSCRIPTIONAL REGULATOR RUTR"/>
    <property type="match status" value="1"/>
</dbReference>
<dbReference type="InterPro" id="IPR001647">
    <property type="entry name" value="HTH_TetR"/>
</dbReference>
<dbReference type="InterPro" id="IPR009057">
    <property type="entry name" value="Homeodomain-like_sf"/>
</dbReference>
<evidence type="ECO:0000256" key="1">
    <source>
        <dbReference type="ARBA" id="ARBA00023015"/>
    </source>
</evidence>
<sequence>MGDTKENILDAAERLFAESGVSQTSLRAITQKAKANLGAIHYYFGNKETLINEVIDRRFNDYYQNRGNQLKRLLKKASKPTLEEVLRVYIGTLSHYRRSFPDFVRIMGHIMTGPKDKMREMYQRIAETEADWQMANTILSFFPPERHKAVLKRMVVFSALFLSLSTNMPTLELEADHFGVELTEEQLENYSVSMMAAGLRTANQE</sequence>
<reference evidence="6 7" key="1">
    <citation type="submission" date="2013-11" db="EMBL/GenBank/DDBJ databases">
        <title>Metagenomic analysis of a methanogenic consortium involved in long chain n-alkane degradation.</title>
        <authorList>
            <person name="Davidova I.A."/>
            <person name="Callaghan A.V."/>
            <person name="Wawrik B."/>
            <person name="Pruitt S."/>
            <person name="Marks C."/>
            <person name="Duncan K.E."/>
            <person name="Suflita J.M."/>
        </authorList>
    </citation>
    <scope>NUCLEOTIDE SEQUENCE [LARGE SCALE GENOMIC DNA]</scope>
    <source>
        <strain evidence="6 7">SPR</strain>
    </source>
</reference>